<dbReference type="InterPro" id="IPR036709">
    <property type="entry name" value="Autotransporte_beta_dom_sf"/>
</dbReference>
<feature type="signal peptide" evidence="1">
    <location>
        <begin position="1"/>
        <end position="25"/>
    </location>
</feature>
<comment type="caution">
    <text evidence="3">The sequence shown here is derived from an EMBL/GenBank/DDBJ whole genome shotgun (WGS) entry which is preliminary data.</text>
</comment>
<dbReference type="SUPFAM" id="SSF103515">
    <property type="entry name" value="Autotransporter"/>
    <property type="match status" value="1"/>
</dbReference>
<sequence length="629" mass="63632">MPDLRLSASTLALMTALALPGIANAQDACTPAAPNDGDVVTCTGIGTGILDDGLDDAQITVLEGAEITGTDQGFEFDDDVTFINHGMITGQGDHGVQGDNGVSVTNYGTITGDGDGVNIDNDGRLVNAGTIIGADDGVQLEDNAYVMNTETGVIRAADEGVNINTDGAQLYNYGLIEAGGDGVNAATDAYIYNAGTIRSTGDQDGVDLDSGTVINDGLIVSDGAEDGIDFDPSTLDSLVQNTGTIAGSIGINTDGADTGAQRVVNSGTIRGRSGVALNLGMGDDTLEVLRGSIIDGLIEMGDGTDTVRVHGVQAGMLRFGSLPEVVSFDGPGLLVGTALALIDPMPLAAGDRLARSAAFGVAGAVHDRQDQGGAWLGVFGGGSDIAATGGYQGLSERSGGLVAGQSFGTVSGFLAVTQGRATLDDGEHRLRQTALFIGLSHRSDFGDAGTLSSLGYLGRTDTDLTSPAYRSGDAQMDGTVIGASLRFARGFGGQPDAPFADLALQADVVHHRTGGYTLSGLGGGAIAAHDATAYGLRADLGMPVAFGGGVLRPYVFAALREGDQGVMQFGLSGGSTSFAAPDLFDDSHAGIGLSYVAQSGPGALRAGIEYAGSSDDRQMALRVSFNLAL</sequence>
<dbReference type="Proteomes" id="UP001208938">
    <property type="component" value="Unassembled WGS sequence"/>
</dbReference>
<proteinExistence type="predicted"/>
<keyword evidence="1" id="KW-0732">Signal</keyword>
<organism evidence="3 4">
    <name type="scientific">Pararhodobacter zhoushanensis</name>
    <dbReference type="NCBI Taxonomy" id="2479545"/>
    <lineage>
        <taxon>Bacteria</taxon>
        <taxon>Pseudomonadati</taxon>
        <taxon>Pseudomonadota</taxon>
        <taxon>Alphaproteobacteria</taxon>
        <taxon>Rhodobacterales</taxon>
        <taxon>Paracoccaceae</taxon>
        <taxon>Pararhodobacter</taxon>
    </lineage>
</organism>
<keyword evidence="4" id="KW-1185">Reference proteome</keyword>
<evidence type="ECO:0000313" key="3">
    <source>
        <dbReference type="EMBL" id="MCW1931581.1"/>
    </source>
</evidence>
<reference evidence="3 4" key="1">
    <citation type="submission" date="2022-10" db="EMBL/GenBank/DDBJ databases">
        <title>Pararhodobacter sp. nov., isolated from marine algae.</title>
        <authorList>
            <person name="Choi B.J."/>
            <person name="Kim J.M."/>
            <person name="Lee J.K."/>
            <person name="Choi D.G."/>
            <person name="Jeon C.O."/>
        </authorList>
    </citation>
    <scope>NUCLEOTIDE SEQUENCE [LARGE SCALE GENOMIC DNA]</scope>
    <source>
        <strain evidence="3 4">ZQ420</strain>
    </source>
</reference>
<feature type="domain" description="Autotransporter" evidence="2">
    <location>
        <begin position="367"/>
        <end position="629"/>
    </location>
</feature>
<gene>
    <name evidence="3" type="ORF">OKW52_04720</name>
</gene>
<evidence type="ECO:0000259" key="2">
    <source>
        <dbReference type="PROSITE" id="PS51208"/>
    </source>
</evidence>
<name>A0ABT3GVM2_9RHOB</name>
<accession>A0ABT3GVM2</accession>
<feature type="chain" id="PRO_5046474759" description="Autotransporter domain-containing protein" evidence="1">
    <location>
        <begin position="26"/>
        <end position="629"/>
    </location>
</feature>
<evidence type="ECO:0000256" key="1">
    <source>
        <dbReference type="SAM" id="SignalP"/>
    </source>
</evidence>
<evidence type="ECO:0000313" key="4">
    <source>
        <dbReference type="Proteomes" id="UP001208938"/>
    </source>
</evidence>
<dbReference type="RefSeq" id="WP_264504685.1">
    <property type="nucleotide sequence ID" value="NZ_JAPDFL010000001.1"/>
</dbReference>
<dbReference type="EMBL" id="JAPDFL010000001">
    <property type="protein sequence ID" value="MCW1931581.1"/>
    <property type="molecule type" value="Genomic_DNA"/>
</dbReference>
<dbReference type="InterPro" id="IPR005546">
    <property type="entry name" value="Autotransporte_beta"/>
</dbReference>
<protein>
    <recommendedName>
        <fullName evidence="2">Autotransporter domain-containing protein</fullName>
    </recommendedName>
</protein>
<dbReference type="PROSITE" id="PS51208">
    <property type="entry name" value="AUTOTRANSPORTER"/>
    <property type="match status" value="1"/>
</dbReference>